<dbReference type="EMBL" id="PEBX01000008">
    <property type="protein sequence ID" value="PTQ57367.1"/>
    <property type="molecule type" value="Genomic_DNA"/>
</dbReference>
<sequence>MYNAPEITARFAEVMGTVYDPACVVEMPPSMGREDFAYYLQKVPGTFFFTEAGNADLGSNFPHHHPRFDIDERTMLVAATAALEAQDDGNMLIQNGKGALIGIEGYLHAQR</sequence>
<dbReference type="PANTHER" id="PTHR11014">
    <property type="entry name" value="PEPTIDASE M20 FAMILY MEMBER"/>
    <property type="match status" value="1"/>
</dbReference>
<evidence type="ECO:0000313" key="2">
    <source>
        <dbReference type="Proteomes" id="UP000244338"/>
    </source>
</evidence>
<comment type="caution">
    <text evidence="1">The sequence shown here is derived from an EMBL/GenBank/DDBJ whole genome shotgun (WGS) entry which is preliminary data.</text>
</comment>
<name>A0A2R6Y3W2_9BACL</name>
<dbReference type="AlphaFoldDB" id="A0A2R6Y3W2"/>
<organism evidence="1 2">
    <name type="scientific">Candidatus Carbonibacillus altaicus</name>
    <dbReference type="NCBI Taxonomy" id="2163959"/>
    <lineage>
        <taxon>Bacteria</taxon>
        <taxon>Bacillati</taxon>
        <taxon>Bacillota</taxon>
        <taxon>Bacilli</taxon>
        <taxon>Bacillales</taxon>
        <taxon>Candidatus Carbonibacillus</taxon>
    </lineage>
</organism>
<dbReference type="Proteomes" id="UP000244338">
    <property type="component" value="Unassembled WGS sequence"/>
</dbReference>
<dbReference type="Pfam" id="PF01546">
    <property type="entry name" value="Peptidase_M20"/>
    <property type="match status" value="1"/>
</dbReference>
<accession>A0A2R6Y3W2</accession>
<dbReference type="PANTHER" id="PTHR11014:SF63">
    <property type="entry name" value="METALLOPEPTIDASE, PUTATIVE (AFU_ORTHOLOGUE AFUA_6G09600)-RELATED"/>
    <property type="match status" value="1"/>
</dbReference>
<evidence type="ECO:0000313" key="1">
    <source>
        <dbReference type="EMBL" id="PTQ57367.1"/>
    </source>
</evidence>
<gene>
    <name evidence="1" type="ORF">BSOLF_1683</name>
</gene>
<dbReference type="GO" id="GO:0016787">
    <property type="term" value="F:hydrolase activity"/>
    <property type="evidence" value="ECO:0007669"/>
    <property type="project" value="InterPro"/>
</dbReference>
<dbReference type="InterPro" id="IPR002933">
    <property type="entry name" value="Peptidase_M20"/>
</dbReference>
<dbReference type="InterPro" id="IPR017439">
    <property type="entry name" value="Amidohydrolase"/>
</dbReference>
<dbReference type="Gene3D" id="3.40.630.10">
    <property type="entry name" value="Zn peptidases"/>
    <property type="match status" value="1"/>
</dbReference>
<dbReference type="SUPFAM" id="SSF53187">
    <property type="entry name" value="Zn-dependent exopeptidases"/>
    <property type="match status" value="1"/>
</dbReference>
<proteinExistence type="predicted"/>
<protein>
    <submittedName>
        <fullName evidence="1">Catalyzes the cleavage of p-aminobenzoyl-glutamate to p-aminobenzoate and glutamate, subunit A</fullName>
    </submittedName>
</protein>
<reference evidence="2" key="1">
    <citation type="journal article" date="2018" name="Sci. Rep.">
        <title>Lignite coal burning seam in the remote Altai Mountains harbors a hydrogen-driven thermophilic microbial community.</title>
        <authorList>
            <person name="Kadnikov V.V."/>
            <person name="Mardanov A.V."/>
            <person name="Ivasenko D.A."/>
            <person name="Antsiferov D.V."/>
            <person name="Beletsky A.V."/>
            <person name="Karnachuk O.V."/>
            <person name="Ravin N.V."/>
        </authorList>
    </citation>
    <scope>NUCLEOTIDE SEQUENCE [LARGE SCALE GENOMIC DNA]</scope>
</reference>